<evidence type="ECO:0000313" key="8">
    <source>
        <dbReference type="EMBL" id="MDQ0336601.1"/>
    </source>
</evidence>
<feature type="transmembrane region" description="Helical" evidence="6">
    <location>
        <begin position="370"/>
        <end position="390"/>
    </location>
</feature>
<keyword evidence="3 6" id="KW-0812">Transmembrane</keyword>
<organism evidence="7 9">
    <name type="scientific">Formosa algae</name>
    <dbReference type="NCBI Taxonomy" id="225843"/>
    <lineage>
        <taxon>Bacteria</taxon>
        <taxon>Pseudomonadati</taxon>
        <taxon>Bacteroidota</taxon>
        <taxon>Flavobacteriia</taxon>
        <taxon>Flavobacteriales</taxon>
        <taxon>Flavobacteriaceae</taxon>
        <taxon>Formosa</taxon>
    </lineage>
</organism>
<feature type="transmembrane region" description="Helical" evidence="6">
    <location>
        <begin position="12"/>
        <end position="36"/>
    </location>
</feature>
<keyword evidence="5 6" id="KW-0472">Membrane</keyword>
<dbReference type="PANTHER" id="PTHR33529">
    <property type="entry name" value="SLR0882 PROTEIN-RELATED"/>
    <property type="match status" value="1"/>
</dbReference>
<dbReference type="RefSeq" id="WP_083495567.1">
    <property type="nucleotide sequence ID" value="NZ_JAGGJQ010000011.1"/>
</dbReference>
<dbReference type="EMBL" id="JAGGJQ010000011">
    <property type="protein sequence ID" value="MBP1841477.1"/>
    <property type="molecule type" value="Genomic_DNA"/>
</dbReference>
<keyword evidence="2" id="KW-1003">Cell membrane</keyword>
<dbReference type="GO" id="GO:0043190">
    <property type="term" value="C:ATP-binding cassette (ABC) transporter complex"/>
    <property type="evidence" value="ECO:0007669"/>
    <property type="project" value="TreeGrafter"/>
</dbReference>
<dbReference type="GO" id="GO:0015920">
    <property type="term" value="P:lipopolysaccharide transport"/>
    <property type="evidence" value="ECO:0007669"/>
    <property type="project" value="TreeGrafter"/>
</dbReference>
<reference evidence="7" key="1">
    <citation type="submission" date="2021-03" db="EMBL/GenBank/DDBJ databases">
        <title>Genomic Encyclopedia of Type Strains, Phase IV (KMG-IV): sequencing the most valuable type-strain genomes for metagenomic binning, comparative biology and taxonomic classification.</title>
        <authorList>
            <person name="Goeker M."/>
        </authorList>
    </citation>
    <scope>NUCLEOTIDE SEQUENCE</scope>
    <source>
        <strain evidence="7">DSM 15523</strain>
        <strain evidence="8 10">DSM 16476</strain>
    </source>
</reference>
<feature type="transmembrane region" description="Helical" evidence="6">
    <location>
        <begin position="584"/>
        <end position="605"/>
    </location>
</feature>
<evidence type="ECO:0000256" key="6">
    <source>
        <dbReference type="SAM" id="Phobius"/>
    </source>
</evidence>
<sequence>MKILDRYILTTYLKTFLSVFIILMMIFVLQTIWLFIKELAGKDLDVVVILKFLLYYSPKLIPLVLPLTILLSSIMVFGNFAENYEFAAMKSTGISLQRAMAGLSVFIVILGIVTFFFSNNVIPWGEYNSYNLRKNIAKLKPAMVIAEGQFNEVGTINIKVEKKTGDKGQYLHDVIIHKKANSGLGNYTTITAKNGELIGQENSDILKLILKDGYYYDDTPPKKSKERRRRPFTKSAFDVYTINTDLSQLNDVDLDDKNVEGKYNMLNVSDLNYTIDSLALERDEDYQKLSKNIYNRYSIKNLELSLKPTTDTVFKGNILELYGNDKRLQIAELAINSSASTKQILVNNQKSFKTKATWLNKHVIALHEKLSLGFACVILFFVGAPLGALIRKGGLGLPMIIAILLFLTYHFIGIFAKNSAKDGTFSPILATWFSTIVMFPLGVFLTRRATADKGLFEFDHILIPLKKIFKFKTGSEDFADGFNHDFSDFKRYKEDKLLSIIMDPTAYNYHESGKIEALYTLEERNLDLQAIRQKGIQIDEIFETSKHIVTRVNIYSKIALVFNITGIVLLVLFFILRNNKMPDLASICIQLSVISLLIYLVYYIAQQFNIIAFNKHLKQKSKQYNILFTILGFIIYPLAHVFFKYQTKADLSTNAIQHLN</sequence>
<keyword evidence="10" id="KW-1185">Reference proteome</keyword>
<feature type="transmembrane region" description="Helical" evidence="6">
    <location>
        <begin position="60"/>
        <end position="78"/>
    </location>
</feature>
<evidence type="ECO:0000256" key="5">
    <source>
        <dbReference type="ARBA" id="ARBA00023136"/>
    </source>
</evidence>
<evidence type="ECO:0000256" key="4">
    <source>
        <dbReference type="ARBA" id="ARBA00022989"/>
    </source>
</evidence>
<dbReference type="InterPro" id="IPR005495">
    <property type="entry name" value="LptG/LptF_permease"/>
</dbReference>
<evidence type="ECO:0000256" key="2">
    <source>
        <dbReference type="ARBA" id="ARBA00022475"/>
    </source>
</evidence>
<dbReference type="Pfam" id="PF03739">
    <property type="entry name" value="LptF_LptG"/>
    <property type="match status" value="1"/>
</dbReference>
<evidence type="ECO:0000313" key="10">
    <source>
        <dbReference type="Proteomes" id="UP001231587"/>
    </source>
</evidence>
<feature type="transmembrane region" description="Helical" evidence="6">
    <location>
        <begin position="558"/>
        <end position="578"/>
    </location>
</feature>
<dbReference type="EMBL" id="JAUSUU010000010">
    <property type="protein sequence ID" value="MDQ0336601.1"/>
    <property type="molecule type" value="Genomic_DNA"/>
</dbReference>
<feature type="transmembrane region" description="Helical" evidence="6">
    <location>
        <begin position="428"/>
        <end position="446"/>
    </location>
</feature>
<feature type="transmembrane region" description="Helical" evidence="6">
    <location>
        <begin position="626"/>
        <end position="643"/>
    </location>
</feature>
<dbReference type="Proteomes" id="UP001231587">
    <property type="component" value="Unassembled WGS sequence"/>
</dbReference>
<name>A0A9X0YMH5_9FLAO</name>
<dbReference type="OrthoDB" id="1096108at2"/>
<comment type="subcellular location">
    <subcellularLocation>
        <location evidence="1">Cell membrane</location>
        <topology evidence="1">Multi-pass membrane protein</topology>
    </subcellularLocation>
</comment>
<accession>A0A9X0YMH5</accession>
<feature type="transmembrane region" description="Helical" evidence="6">
    <location>
        <begin position="397"/>
        <end position="416"/>
    </location>
</feature>
<dbReference type="Proteomes" id="UP001138672">
    <property type="component" value="Unassembled WGS sequence"/>
</dbReference>
<evidence type="ECO:0000256" key="3">
    <source>
        <dbReference type="ARBA" id="ARBA00022692"/>
    </source>
</evidence>
<evidence type="ECO:0000313" key="9">
    <source>
        <dbReference type="Proteomes" id="UP001138672"/>
    </source>
</evidence>
<dbReference type="PANTHER" id="PTHR33529:SF6">
    <property type="entry name" value="YJGP_YJGQ FAMILY PERMEASE"/>
    <property type="match status" value="1"/>
</dbReference>
<keyword evidence="4 6" id="KW-1133">Transmembrane helix</keyword>
<evidence type="ECO:0000256" key="1">
    <source>
        <dbReference type="ARBA" id="ARBA00004651"/>
    </source>
</evidence>
<feature type="transmembrane region" description="Helical" evidence="6">
    <location>
        <begin position="99"/>
        <end position="118"/>
    </location>
</feature>
<protein>
    <submittedName>
        <fullName evidence="7">Lipopolysaccharide export system permease protein</fullName>
    </submittedName>
</protein>
<evidence type="ECO:0000313" key="7">
    <source>
        <dbReference type="EMBL" id="MBP1841477.1"/>
    </source>
</evidence>
<dbReference type="AlphaFoldDB" id="A0A9X0YMH5"/>
<comment type="caution">
    <text evidence="7">The sequence shown here is derived from an EMBL/GenBank/DDBJ whole genome shotgun (WGS) entry which is preliminary data.</text>
</comment>
<gene>
    <name evidence="7" type="ORF">J2Z56_003411</name>
    <name evidence="8" type="ORF">J2Z57_003055</name>
</gene>
<proteinExistence type="predicted"/>